<feature type="compositionally biased region" description="Basic and acidic residues" evidence="1">
    <location>
        <begin position="23"/>
        <end position="49"/>
    </location>
</feature>
<protein>
    <submittedName>
        <fullName evidence="2">30471_t:CDS:1</fullName>
    </submittedName>
</protein>
<sequence>MNQQRSNRENEILTSKGNVKENGYVEKEKPQENVTLEKKRSGKKDDSDLGYKVYGVFPYVVPVLDKKRREKCKEPYTMATDVYSFGEETALL</sequence>
<reference evidence="2 3" key="1">
    <citation type="submission" date="2021-06" db="EMBL/GenBank/DDBJ databases">
        <authorList>
            <person name="Kallberg Y."/>
            <person name="Tangrot J."/>
            <person name="Rosling A."/>
        </authorList>
    </citation>
    <scope>NUCLEOTIDE SEQUENCE [LARGE SCALE GENOMIC DNA]</scope>
    <source>
        <strain evidence="2 3">120-4 pot B 10/14</strain>
    </source>
</reference>
<accession>A0ABN7UJG6</accession>
<feature type="region of interest" description="Disordered" evidence="1">
    <location>
        <begin position="1"/>
        <end position="49"/>
    </location>
</feature>
<comment type="caution">
    <text evidence="2">The sequence shown here is derived from an EMBL/GenBank/DDBJ whole genome shotgun (WGS) entry which is preliminary data.</text>
</comment>
<evidence type="ECO:0000256" key="1">
    <source>
        <dbReference type="SAM" id="MobiDB-lite"/>
    </source>
</evidence>
<evidence type="ECO:0000313" key="2">
    <source>
        <dbReference type="EMBL" id="CAG8612426.1"/>
    </source>
</evidence>
<proteinExistence type="predicted"/>
<feature type="compositionally biased region" description="Basic and acidic residues" evidence="1">
    <location>
        <begin position="1"/>
        <end position="11"/>
    </location>
</feature>
<keyword evidence="3" id="KW-1185">Reference proteome</keyword>
<name>A0ABN7UJG6_GIGMA</name>
<gene>
    <name evidence="2" type="ORF">GMARGA_LOCUS7424</name>
</gene>
<evidence type="ECO:0000313" key="3">
    <source>
        <dbReference type="Proteomes" id="UP000789901"/>
    </source>
</evidence>
<dbReference type="Proteomes" id="UP000789901">
    <property type="component" value="Unassembled WGS sequence"/>
</dbReference>
<dbReference type="EMBL" id="CAJVQB010003589">
    <property type="protein sequence ID" value="CAG8612426.1"/>
    <property type="molecule type" value="Genomic_DNA"/>
</dbReference>
<organism evidence="2 3">
    <name type="scientific">Gigaspora margarita</name>
    <dbReference type="NCBI Taxonomy" id="4874"/>
    <lineage>
        <taxon>Eukaryota</taxon>
        <taxon>Fungi</taxon>
        <taxon>Fungi incertae sedis</taxon>
        <taxon>Mucoromycota</taxon>
        <taxon>Glomeromycotina</taxon>
        <taxon>Glomeromycetes</taxon>
        <taxon>Diversisporales</taxon>
        <taxon>Gigasporaceae</taxon>
        <taxon>Gigaspora</taxon>
    </lineage>
</organism>